<reference evidence="2 3" key="2">
    <citation type="submission" date="2019-09" db="EMBL/GenBank/DDBJ databases">
        <authorList>
            <person name="Jin C."/>
        </authorList>
    </citation>
    <scope>NUCLEOTIDE SEQUENCE [LARGE SCALE GENOMIC DNA]</scope>
    <source>
        <strain evidence="2 3">BN140002</strain>
    </source>
</reference>
<accession>A0A5B2VSA1</accession>
<dbReference type="RefSeq" id="WP_149815807.1">
    <property type="nucleotide sequence ID" value="NZ_VUOA01000008.1"/>
</dbReference>
<keyword evidence="3" id="KW-1185">Reference proteome</keyword>
<reference evidence="2 3" key="1">
    <citation type="submission" date="2019-09" db="EMBL/GenBank/DDBJ databases">
        <title>Salinarimonas rosea gen. nov., sp. nov., a new member of the a-2 subgroup of the Proteobacteria.</title>
        <authorList>
            <person name="Liu J."/>
        </authorList>
    </citation>
    <scope>NUCLEOTIDE SEQUENCE [LARGE SCALE GENOMIC DNA]</scope>
    <source>
        <strain evidence="2 3">BN140002</strain>
    </source>
</reference>
<evidence type="ECO:0000313" key="2">
    <source>
        <dbReference type="EMBL" id="KAA2241226.1"/>
    </source>
</evidence>
<evidence type="ECO:0000256" key="1">
    <source>
        <dbReference type="SAM" id="MobiDB-lite"/>
    </source>
</evidence>
<evidence type="ECO:0000313" key="3">
    <source>
        <dbReference type="Proteomes" id="UP000323142"/>
    </source>
</evidence>
<sequence>MNNKACTEPDRAEARALVPLEGGAPRPGPAPRPLASFVTQLIACDRRLPAYRERRRGEPDEARRRYDAADRAVPPRGRFERVL</sequence>
<gene>
    <name evidence="2" type="ORF">F0L46_04320</name>
</gene>
<dbReference type="AlphaFoldDB" id="A0A5B2VSA1"/>
<protein>
    <submittedName>
        <fullName evidence="2">Uncharacterized protein</fullName>
    </submittedName>
</protein>
<comment type="caution">
    <text evidence="2">The sequence shown here is derived from an EMBL/GenBank/DDBJ whole genome shotgun (WGS) entry which is preliminary data.</text>
</comment>
<feature type="region of interest" description="Disordered" evidence="1">
    <location>
        <begin position="51"/>
        <end position="83"/>
    </location>
</feature>
<dbReference type="EMBL" id="VUOA01000008">
    <property type="protein sequence ID" value="KAA2241226.1"/>
    <property type="molecule type" value="Genomic_DNA"/>
</dbReference>
<feature type="compositionally biased region" description="Basic and acidic residues" evidence="1">
    <location>
        <begin position="51"/>
        <end position="70"/>
    </location>
</feature>
<dbReference type="Proteomes" id="UP000323142">
    <property type="component" value="Unassembled WGS sequence"/>
</dbReference>
<proteinExistence type="predicted"/>
<name>A0A5B2VSA1_9HYPH</name>
<organism evidence="2 3">
    <name type="scientific">Salinarimonas soli</name>
    <dbReference type="NCBI Taxonomy" id="1638099"/>
    <lineage>
        <taxon>Bacteria</taxon>
        <taxon>Pseudomonadati</taxon>
        <taxon>Pseudomonadota</taxon>
        <taxon>Alphaproteobacteria</taxon>
        <taxon>Hyphomicrobiales</taxon>
        <taxon>Salinarimonadaceae</taxon>
        <taxon>Salinarimonas</taxon>
    </lineage>
</organism>